<gene>
    <name evidence="7" type="ORF">PMAYCL1PPCAC_00013</name>
</gene>
<feature type="domain" description="Major facilitator superfamily (MFS) profile" evidence="6">
    <location>
        <begin position="1"/>
        <end position="193"/>
    </location>
</feature>
<evidence type="ECO:0000256" key="5">
    <source>
        <dbReference type="SAM" id="Phobius"/>
    </source>
</evidence>
<feature type="non-terminal residue" evidence="7">
    <location>
        <position position="1"/>
    </location>
</feature>
<dbReference type="InterPro" id="IPR020846">
    <property type="entry name" value="MFS_dom"/>
</dbReference>
<evidence type="ECO:0000256" key="1">
    <source>
        <dbReference type="ARBA" id="ARBA00004141"/>
    </source>
</evidence>
<accession>A0AAN4Z0Q3</accession>
<feature type="non-terminal residue" evidence="7">
    <location>
        <position position="193"/>
    </location>
</feature>
<dbReference type="PROSITE" id="PS00216">
    <property type="entry name" value="SUGAR_TRANSPORT_1"/>
    <property type="match status" value="1"/>
</dbReference>
<dbReference type="SUPFAM" id="SSF103473">
    <property type="entry name" value="MFS general substrate transporter"/>
    <property type="match status" value="1"/>
</dbReference>
<dbReference type="InterPro" id="IPR036259">
    <property type="entry name" value="MFS_trans_sf"/>
</dbReference>
<dbReference type="PANTHER" id="PTHR23503:SF96">
    <property type="entry name" value="MAJOR FACILITATOR SUPERFAMILY (MFS) PROFILE DOMAIN-CONTAINING PROTEIN"/>
    <property type="match status" value="1"/>
</dbReference>
<comment type="subcellular location">
    <subcellularLocation>
        <location evidence="1">Membrane</location>
        <topology evidence="1">Multi-pass membrane protein</topology>
    </subcellularLocation>
</comment>
<feature type="transmembrane region" description="Helical" evidence="5">
    <location>
        <begin position="103"/>
        <end position="126"/>
    </location>
</feature>
<name>A0AAN4Z0Q3_9BILA</name>
<keyword evidence="8" id="KW-1185">Reference proteome</keyword>
<keyword evidence="2 5" id="KW-0812">Transmembrane</keyword>
<organism evidence="7 8">
    <name type="scientific">Pristionchus mayeri</name>
    <dbReference type="NCBI Taxonomy" id="1317129"/>
    <lineage>
        <taxon>Eukaryota</taxon>
        <taxon>Metazoa</taxon>
        <taxon>Ecdysozoa</taxon>
        <taxon>Nematoda</taxon>
        <taxon>Chromadorea</taxon>
        <taxon>Rhabditida</taxon>
        <taxon>Rhabditina</taxon>
        <taxon>Diplogasteromorpha</taxon>
        <taxon>Diplogasteroidea</taxon>
        <taxon>Neodiplogasteridae</taxon>
        <taxon>Pristionchus</taxon>
    </lineage>
</organism>
<dbReference type="InterPro" id="IPR045263">
    <property type="entry name" value="GLUT"/>
</dbReference>
<proteinExistence type="predicted"/>
<dbReference type="PANTHER" id="PTHR23503">
    <property type="entry name" value="SOLUTE CARRIER FAMILY 2"/>
    <property type="match status" value="1"/>
</dbReference>
<dbReference type="GO" id="GO:0016020">
    <property type="term" value="C:membrane"/>
    <property type="evidence" value="ECO:0007669"/>
    <property type="project" value="UniProtKB-SubCell"/>
</dbReference>
<dbReference type="InterPro" id="IPR005829">
    <property type="entry name" value="Sugar_transporter_CS"/>
</dbReference>
<evidence type="ECO:0000256" key="4">
    <source>
        <dbReference type="ARBA" id="ARBA00023136"/>
    </source>
</evidence>
<dbReference type="PROSITE" id="PS50850">
    <property type="entry name" value="MFS"/>
    <property type="match status" value="1"/>
</dbReference>
<keyword evidence="4 5" id="KW-0472">Membrane</keyword>
<feature type="transmembrane region" description="Helical" evidence="5">
    <location>
        <begin position="138"/>
        <end position="157"/>
    </location>
</feature>
<feature type="transmembrane region" description="Helical" evidence="5">
    <location>
        <begin position="69"/>
        <end position="91"/>
    </location>
</feature>
<reference evidence="8" key="1">
    <citation type="submission" date="2022-10" db="EMBL/GenBank/DDBJ databases">
        <title>Genome assembly of Pristionchus species.</title>
        <authorList>
            <person name="Yoshida K."/>
            <person name="Sommer R.J."/>
        </authorList>
    </citation>
    <scope>NUCLEOTIDE SEQUENCE [LARGE SCALE GENOMIC DNA]</scope>
    <source>
        <strain evidence="8">RS5460</strain>
    </source>
</reference>
<feature type="transmembrane region" description="Helical" evidence="5">
    <location>
        <begin position="32"/>
        <end position="57"/>
    </location>
</feature>
<keyword evidence="3 5" id="KW-1133">Transmembrane helix</keyword>
<evidence type="ECO:0000313" key="7">
    <source>
        <dbReference type="EMBL" id="GMR29818.1"/>
    </source>
</evidence>
<dbReference type="InterPro" id="IPR005828">
    <property type="entry name" value="MFS_sugar_transport-like"/>
</dbReference>
<dbReference type="GO" id="GO:0015149">
    <property type="term" value="F:hexose transmembrane transporter activity"/>
    <property type="evidence" value="ECO:0007669"/>
    <property type="project" value="TreeGrafter"/>
</dbReference>
<protein>
    <recommendedName>
        <fullName evidence="6">Major facilitator superfamily (MFS) profile domain-containing protein</fullName>
    </recommendedName>
</protein>
<dbReference type="Gene3D" id="1.20.1250.20">
    <property type="entry name" value="MFS general substrate transporter like domains"/>
    <property type="match status" value="1"/>
</dbReference>
<dbReference type="AlphaFoldDB" id="A0AAN4Z0Q3"/>
<evidence type="ECO:0000256" key="2">
    <source>
        <dbReference type="ARBA" id="ARBA00022692"/>
    </source>
</evidence>
<evidence type="ECO:0000256" key="3">
    <source>
        <dbReference type="ARBA" id="ARBA00022989"/>
    </source>
</evidence>
<feature type="transmembrane region" description="Helical" evidence="5">
    <location>
        <begin position="7"/>
        <end position="26"/>
    </location>
</feature>
<evidence type="ECO:0000259" key="6">
    <source>
        <dbReference type="PROSITE" id="PS50850"/>
    </source>
</evidence>
<dbReference type="EMBL" id="BTRK01000001">
    <property type="protein sequence ID" value="GMR29818.1"/>
    <property type="molecule type" value="Genomic_DNA"/>
</dbReference>
<evidence type="ECO:0000313" key="8">
    <source>
        <dbReference type="Proteomes" id="UP001328107"/>
    </source>
</evidence>
<comment type="caution">
    <text evidence="7">The sequence shown here is derived from an EMBL/GenBank/DDBJ whole genome shotgun (WGS) entry which is preliminary data.</text>
</comment>
<sequence>DRVLNGCMVMLAMISSGIVVINGYAVSMLTQVGLSIISAAWANIGIAGISVIGYLLSSLFIDRFGRRPLLLSMLSLILLINVAIVVLMCLIEHTKNALYGRLLILPICLYMLLFSAGPSPVSFFISAELSPLNIRGSAMTWAIVINGVYRSVVLALFPPLVMRFGAARVYGILFIPVSLFTLVFLFVRLPETK</sequence>
<dbReference type="Proteomes" id="UP001328107">
    <property type="component" value="Unassembled WGS sequence"/>
</dbReference>
<dbReference type="Pfam" id="PF00083">
    <property type="entry name" value="Sugar_tr"/>
    <property type="match status" value="1"/>
</dbReference>
<feature type="transmembrane region" description="Helical" evidence="5">
    <location>
        <begin position="169"/>
        <end position="187"/>
    </location>
</feature>